<name>A0A0G1S341_9BACT</name>
<dbReference type="InterPro" id="IPR001352">
    <property type="entry name" value="RNase_HII/HIII"/>
</dbReference>
<proteinExistence type="inferred from homology"/>
<evidence type="ECO:0000256" key="1">
    <source>
        <dbReference type="ARBA" id="ARBA00000077"/>
    </source>
</evidence>
<dbReference type="GO" id="GO:0032299">
    <property type="term" value="C:ribonuclease H2 complex"/>
    <property type="evidence" value="ECO:0007669"/>
    <property type="project" value="TreeGrafter"/>
</dbReference>
<dbReference type="GO" id="GO:0005737">
    <property type="term" value="C:cytoplasm"/>
    <property type="evidence" value="ECO:0007669"/>
    <property type="project" value="UniProtKB-SubCell"/>
</dbReference>
<dbReference type="InterPro" id="IPR036397">
    <property type="entry name" value="RNaseH_sf"/>
</dbReference>
<dbReference type="Gene3D" id="3.30.420.10">
    <property type="entry name" value="Ribonuclease H-like superfamily/Ribonuclease H"/>
    <property type="match status" value="1"/>
</dbReference>
<dbReference type="CDD" id="cd07182">
    <property type="entry name" value="RNase_HII_bacteria_HII_like"/>
    <property type="match status" value="1"/>
</dbReference>
<evidence type="ECO:0000256" key="8">
    <source>
        <dbReference type="ARBA" id="ARBA00022723"/>
    </source>
</evidence>
<dbReference type="PROSITE" id="PS51975">
    <property type="entry name" value="RNASE_H_2"/>
    <property type="match status" value="1"/>
</dbReference>
<protein>
    <recommendedName>
        <fullName evidence="13">Ribonuclease</fullName>
        <ecNumber evidence="13">3.1.26.4</ecNumber>
    </recommendedName>
</protein>
<dbReference type="EMBL" id="LCNV01000017">
    <property type="protein sequence ID" value="KKU63806.1"/>
    <property type="molecule type" value="Genomic_DNA"/>
</dbReference>
<feature type="domain" description="RNase H type-2" evidence="14">
    <location>
        <begin position="1"/>
        <end position="202"/>
    </location>
</feature>
<sequence length="202" mass="22698">MRICGLDEAGRGPLAGPIVAAAVTLNPRPQYANLKDSKKLNKEQREKLYQEIIGSGAEVHIEIISARQINNRGIGWANKEIFKRLIRKVEADKYIVDGNLKIKVNGKSKQIKCIVKADNSRKCVMAAAVIAKVERDRLMEKLHGEHPDFGWNTNAGYGTRAHVEAIMKFGMVKYHRTVFVTTALSRYCAVEEAFYNQRVTQA</sequence>
<keyword evidence="8 12" id="KW-0479">Metal-binding</keyword>
<dbReference type="PANTHER" id="PTHR10954">
    <property type="entry name" value="RIBONUCLEASE H2 SUBUNIT A"/>
    <property type="match status" value="1"/>
</dbReference>
<evidence type="ECO:0000259" key="14">
    <source>
        <dbReference type="PROSITE" id="PS51975"/>
    </source>
</evidence>
<dbReference type="InterPro" id="IPR022898">
    <property type="entry name" value="RNase_HII"/>
</dbReference>
<dbReference type="InterPro" id="IPR012337">
    <property type="entry name" value="RNaseH-like_sf"/>
</dbReference>
<evidence type="ECO:0000256" key="6">
    <source>
        <dbReference type="ARBA" id="ARBA00022490"/>
    </source>
</evidence>
<dbReference type="InterPro" id="IPR024567">
    <property type="entry name" value="RNase_HII/HIII_dom"/>
</dbReference>
<keyword evidence="10 12" id="KW-0378">Hydrolase</keyword>
<accession>A0A0G1S341</accession>
<dbReference type="GO" id="GO:0003723">
    <property type="term" value="F:RNA binding"/>
    <property type="evidence" value="ECO:0007669"/>
    <property type="project" value="UniProtKB-UniRule"/>
</dbReference>
<evidence type="ECO:0000256" key="3">
    <source>
        <dbReference type="ARBA" id="ARBA00004065"/>
    </source>
</evidence>
<dbReference type="GO" id="GO:0046872">
    <property type="term" value="F:metal ion binding"/>
    <property type="evidence" value="ECO:0007669"/>
    <property type="project" value="UniProtKB-KW"/>
</dbReference>
<dbReference type="NCBIfam" id="NF000595">
    <property type="entry name" value="PRK00015.1-3"/>
    <property type="match status" value="1"/>
</dbReference>
<evidence type="ECO:0000256" key="12">
    <source>
        <dbReference type="PROSITE-ProRule" id="PRU01319"/>
    </source>
</evidence>
<gene>
    <name evidence="15" type="ORF">UX87_C0017G0004</name>
</gene>
<comment type="similarity">
    <text evidence="5 13">Belongs to the RNase HII family.</text>
</comment>
<keyword evidence="6" id="KW-0963">Cytoplasm</keyword>
<dbReference type="Proteomes" id="UP000034364">
    <property type="component" value="Unassembled WGS sequence"/>
</dbReference>
<comment type="subcellular location">
    <subcellularLocation>
        <location evidence="4">Cytoplasm</location>
    </subcellularLocation>
</comment>
<evidence type="ECO:0000256" key="4">
    <source>
        <dbReference type="ARBA" id="ARBA00004496"/>
    </source>
</evidence>
<comment type="cofactor">
    <cofactor evidence="12">
        <name>Mn(2+)</name>
        <dbReference type="ChEBI" id="CHEBI:29035"/>
    </cofactor>
    <cofactor evidence="12">
        <name>Mg(2+)</name>
        <dbReference type="ChEBI" id="CHEBI:18420"/>
    </cofactor>
    <text evidence="12">Manganese or magnesium. Binds 1 divalent metal ion per monomer in the absence of substrate. May bind a second metal ion after substrate binding.</text>
</comment>
<feature type="binding site" evidence="12">
    <location>
        <position position="7"/>
    </location>
    <ligand>
        <name>a divalent metal cation</name>
        <dbReference type="ChEBI" id="CHEBI:60240"/>
    </ligand>
</feature>
<evidence type="ECO:0000256" key="5">
    <source>
        <dbReference type="ARBA" id="ARBA00007383"/>
    </source>
</evidence>
<reference evidence="15 16" key="1">
    <citation type="journal article" date="2015" name="Nature">
        <title>rRNA introns, odd ribosomes, and small enigmatic genomes across a large radiation of phyla.</title>
        <authorList>
            <person name="Brown C.T."/>
            <person name="Hug L.A."/>
            <person name="Thomas B.C."/>
            <person name="Sharon I."/>
            <person name="Castelle C.J."/>
            <person name="Singh A."/>
            <person name="Wilkins M.J."/>
            <person name="Williams K.H."/>
            <person name="Banfield J.F."/>
        </authorList>
    </citation>
    <scope>NUCLEOTIDE SEQUENCE [LARGE SCALE GENOMIC DNA]</scope>
</reference>
<evidence type="ECO:0000313" key="15">
    <source>
        <dbReference type="EMBL" id="KKU63806.1"/>
    </source>
</evidence>
<evidence type="ECO:0000256" key="9">
    <source>
        <dbReference type="ARBA" id="ARBA00022759"/>
    </source>
</evidence>
<dbReference type="GO" id="GO:0006298">
    <property type="term" value="P:mismatch repair"/>
    <property type="evidence" value="ECO:0007669"/>
    <property type="project" value="TreeGrafter"/>
</dbReference>
<dbReference type="GO" id="GO:0004523">
    <property type="term" value="F:RNA-DNA hybrid ribonuclease activity"/>
    <property type="evidence" value="ECO:0007669"/>
    <property type="project" value="UniProtKB-UniRule"/>
</dbReference>
<evidence type="ECO:0000256" key="10">
    <source>
        <dbReference type="ARBA" id="ARBA00022801"/>
    </source>
</evidence>
<comment type="cofactor">
    <cofactor evidence="2">
        <name>Mg(2+)</name>
        <dbReference type="ChEBI" id="CHEBI:18420"/>
    </cofactor>
</comment>
<feature type="binding site" evidence="12">
    <location>
        <position position="97"/>
    </location>
    <ligand>
        <name>a divalent metal cation</name>
        <dbReference type="ChEBI" id="CHEBI:60240"/>
    </ligand>
</feature>
<dbReference type="EC" id="3.1.26.4" evidence="13"/>
<comment type="catalytic activity">
    <reaction evidence="1 12 13">
        <text>Endonucleolytic cleavage to 5'-phosphomonoester.</text>
        <dbReference type="EC" id="3.1.26.4"/>
    </reaction>
</comment>
<dbReference type="PATRIC" id="fig|1618353.3.peg.614"/>
<feature type="binding site" evidence="12">
    <location>
        <position position="8"/>
    </location>
    <ligand>
        <name>a divalent metal cation</name>
        <dbReference type="ChEBI" id="CHEBI:60240"/>
    </ligand>
</feature>
<evidence type="ECO:0000256" key="7">
    <source>
        <dbReference type="ARBA" id="ARBA00022722"/>
    </source>
</evidence>
<keyword evidence="9 12" id="KW-0255">Endonuclease</keyword>
<evidence type="ECO:0000256" key="11">
    <source>
        <dbReference type="ARBA" id="ARBA00023211"/>
    </source>
</evidence>
<comment type="caution">
    <text evidence="15">The sequence shown here is derived from an EMBL/GenBank/DDBJ whole genome shotgun (WGS) entry which is preliminary data.</text>
</comment>
<evidence type="ECO:0000256" key="13">
    <source>
        <dbReference type="RuleBase" id="RU003515"/>
    </source>
</evidence>
<dbReference type="AlphaFoldDB" id="A0A0G1S341"/>
<evidence type="ECO:0000313" key="16">
    <source>
        <dbReference type="Proteomes" id="UP000034364"/>
    </source>
</evidence>
<dbReference type="PANTHER" id="PTHR10954:SF18">
    <property type="entry name" value="RIBONUCLEASE HII"/>
    <property type="match status" value="1"/>
</dbReference>
<organism evidence="15 16">
    <name type="scientific">Candidatus Amesbacteria bacterium GW2011_GWA1_47_16</name>
    <dbReference type="NCBI Taxonomy" id="1618353"/>
    <lineage>
        <taxon>Bacteria</taxon>
        <taxon>Candidatus Amesiibacteriota</taxon>
    </lineage>
</organism>
<dbReference type="GO" id="GO:0043137">
    <property type="term" value="P:DNA replication, removal of RNA primer"/>
    <property type="evidence" value="ECO:0007669"/>
    <property type="project" value="TreeGrafter"/>
</dbReference>
<dbReference type="SUPFAM" id="SSF53098">
    <property type="entry name" value="Ribonuclease H-like"/>
    <property type="match status" value="1"/>
</dbReference>
<evidence type="ECO:0000256" key="2">
    <source>
        <dbReference type="ARBA" id="ARBA00001946"/>
    </source>
</evidence>
<comment type="function">
    <text evidence="3 13">Endonuclease that specifically degrades the RNA of RNA-DNA hybrids.</text>
</comment>
<keyword evidence="11" id="KW-0464">Manganese</keyword>
<keyword evidence="7 12" id="KW-0540">Nuclease</keyword>
<dbReference type="Pfam" id="PF01351">
    <property type="entry name" value="RNase_HII"/>
    <property type="match status" value="1"/>
</dbReference>